<gene>
    <name evidence="8" type="ORF">LY01_00545</name>
</gene>
<dbReference type="Proteomes" id="UP000239002">
    <property type="component" value="Unassembled WGS sequence"/>
</dbReference>
<keyword evidence="6" id="KW-1133">Transmembrane helix</keyword>
<dbReference type="PANTHER" id="PTHR13806">
    <property type="entry name" value="FLOTILLIN-RELATED"/>
    <property type="match status" value="1"/>
</dbReference>
<evidence type="ECO:0000259" key="7">
    <source>
        <dbReference type="Pfam" id="PF01145"/>
    </source>
</evidence>
<feature type="domain" description="Band 7" evidence="7">
    <location>
        <begin position="34"/>
        <end position="174"/>
    </location>
</feature>
<comment type="caution">
    <text evidence="8">The sequence shown here is derived from an EMBL/GenBank/DDBJ whole genome shotgun (WGS) entry which is preliminary data.</text>
</comment>
<keyword evidence="5 6" id="KW-0472">Membrane</keyword>
<dbReference type="PANTHER" id="PTHR13806:SF31">
    <property type="entry name" value="FLOTILLIN-LIKE PROTEIN 1-RELATED"/>
    <property type="match status" value="1"/>
</dbReference>
<evidence type="ECO:0000313" key="9">
    <source>
        <dbReference type="Proteomes" id="UP000239002"/>
    </source>
</evidence>
<sequence length="190" mass="21376">MQQILPIIITALGILVFFITVYFIIIALFFHKEKQGQALVRTGLGGTKVAINGGIYSIPIFHQLETIDISMKKIQIDCLSKESAISKDNLRTDVKAVFLIRVKYEVESIAKVALTIGAGKIRNTESLKDMFQAKFSEALKSTIRKFEFTELLDNRKELCNQTLILIGTDLHGFTIEDCAIDYIEKSNTNK</sequence>
<evidence type="ECO:0000256" key="6">
    <source>
        <dbReference type="SAM" id="Phobius"/>
    </source>
</evidence>
<evidence type="ECO:0000256" key="2">
    <source>
        <dbReference type="ARBA" id="ARBA00004236"/>
    </source>
</evidence>
<reference evidence="8 9" key="1">
    <citation type="submission" date="2018-02" db="EMBL/GenBank/DDBJ databases">
        <title>Genomic Encyclopedia of Archaeal and Bacterial Type Strains, Phase II (KMG-II): from individual species to whole genera.</title>
        <authorList>
            <person name="Goeker M."/>
        </authorList>
    </citation>
    <scope>NUCLEOTIDE SEQUENCE [LARGE SCALE GENOMIC DNA]</scope>
    <source>
        <strain evidence="8 9">DSM 16809</strain>
    </source>
</reference>
<organism evidence="8 9">
    <name type="scientific">Nonlabens xylanidelens</name>
    <dbReference type="NCBI Taxonomy" id="191564"/>
    <lineage>
        <taxon>Bacteria</taxon>
        <taxon>Pseudomonadati</taxon>
        <taxon>Bacteroidota</taxon>
        <taxon>Flavobacteriia</taxon>
        <taxon>Flavobacteriales</taxon>
        <taxon>Flavobacteriaceae</taxon>
        <taxon>Nonlabens</taxon>
    </lineage>
</organism>
<dbReference type="EMBL" id="PTJE01000001">
    <property type="protein sequence ID" value="PPK96721.1"/>
    <property type="molecule type" value="Genomic_DNA"/>
</dbReference>
<evidence type="ECO:0000256" key="1">
    <source>
        <dbReference type="ARBA" id="ARBA00004167"/>
    </source>
</evidence>
<dbReference type="InterPro" id="IPR001107">
    <property type="entry name" value="Band_7"/>
</dbReference>
<keyword evidence="4" id="KW-1003">Cell membrane</keyword>
<dbReference type="GO" id="GO:0005886">
    <property type="term" value="C:plasma membrane"/>
    <property type="evidence" value="ECO:0007669"/>
    <property type="project" value="UniProtKB-SubCell"/>
</dbReference>
<evidence type="ECO:0000256" key="4">
    <source>
        <dbReference type="ARBA" id="ARBA00022475"/>
    </source>
</evidence>
<evidence type="ECO:0000256" key="5">
    <source>
        <dbReference type="ARBA" id="ARBA00023136"/>
    </source>
</evidence>
<dbReference type="SUPFAM" id="SSF117892">
    <property type="entry name" value="Band 7/SPFH domain"/>
    <property type="match status" value="1"/>
</dbReference>
<accession>A0A2S6IRC2</accession>
<keyword evidence="9" id="KW-1185">Reference proteome</keyword>
<dbReference type="RefSeq" id="WP_170034483.1">
    <property type="nucleotide sequence ID" value="NZ_MQVW01000027.1"/>
</dbReference>
<evidence type="ECO:0000256" key="3">
    <source>
        <dbReference type="ARBA" id="ARBA00007161"/>
    </source>
</evidence>
<dbReference type="Gene3D" id="3.30.479.30">
    <property type="entry name" value="Band 7 domain"/>
    <property type="match status" value="1"/>
</dbReference>
<comment type="subcellular location">
    <subcellularLocation>
        <location evidence="2">Cell membrane</location>
    </subcellularLocation>
    <subcellularLocation>
        <location evidence="1">Membrane</location>
        <topology evidence="1">Single-pass membrane protein</topology>
    </subcellularLocation>
</comment>
<comment type="similarity">
    <text evidence="3">Belongs to the band 7/mec-2 family. Flotillin subfamily.</text>
</comment>
<dbReference type="InterPro" id="IPR036013">
    <property type="entry name" value="Band_7/SPFH_dom_sf"/>
</dbReference>
<dbReference type="AlphaFoldDB" id="A0A2S6IRC2"/>
<feature type="transmembrane region" description="Helical" evidence="6">
    <location>
        <begin position="6"/>
        <end position="30"/>
    </location>
</feature>
<protein>
    <submittedName>
        <fullName evidence="8">SPFH domain/Band 7 family protein</fullName>
    </submittedName>
</protein>
<keyword evidence="6" id="KW-0812">Transmembrane</keyword>
<proteinExistence type="inferred from homology"/>
<dbReference type="InterPro" id="IPR027705">
    <property type="entry name" value="Flotillin_fam"/>
</dbReference>
<name>A0A2S6IRC2_9FLAO</name>
<evidence type="ECO:0000313" key="8">
    <source>
        <dbReference type="EMBL" id="PPK96721.1"/>
    </source>
</evidence>
<dbReference type="Pfam" id="PF01145">
    <property type="entry name" value="Band_7"/>
    <property type="match status" value="1"/>
</dbReference>